<dbReference type="PANTHER" id="PTHR37167">
    <property type="entry name" value="1,4-DIHYDROXY-6-NAPHTOATE SYNTHASE"/>
    <property type="match status" value="1"/>
</dbReference>
<comment type="function">
    <text evidence="4">Catalyzes the conversion of cyclic dehypoxanthine futalosine (cyclic DHFL) into 1,4-dihydroxy-6-naphthoate, a step in the biosynthesis of menaquinone (MK, vitamin K2).</text>
</comment>
<reference evidence="5 6" key="1">
    <citation type="journal article" date="2013" name="J. Bacteriol.">
        <title>Roles of HynAB and Ech, the only two hydrogenases found in the model sulfate reducer Desulfovibrio gigas.</title>
        <authorList>
            <person name="Morais-Silva F.O."/>
            <person name="Santos C.I."/>
            <person name="Rodrigues R."/>
            <person name="Pereira I.A."/>
            <person name="Rodrigues-Pousada C."/>
        </authorList>
    </citation>
    <scope>NUCLEOTIDE SEQUENCE [LARGE SCALE GENOMIC DNA]</scope>
    <source>
        <strain evidence="6">ATCC 19364 / DSM 1382 / NCIMB 9332 / VKM B-1759</strain>
    </source>
</reference>
<dbReference type="eggNOG" id="COG2107">
    <property type="taxonomic scope" value="Bacteria"/>
</dbReference>
<dbReference type="PANTHER" id="PTHR37167:SF1">
    <property type="entry name" value="1,4-DIHYDROXY-6-NAPHTOATE SYNTHASE"/>
    <property type="match status" value="1"/>
</dbReference>
<dbReference type="Pfam" id="PF02621">
    <property type="entry name" value="VitK2_biosynth"/>
    <property type="match status" value="1"/>
</dbReference>
<reference evidence="6" key="2">
    <citation type="submission" date="2013-07" db="EMBL/GenBank/DDBJ databases">
        <authorList>
            <person name="Morais-Silva F.O."/>
            <person name="Rezende A.M."/>
            <person name="Pimentel C."/>
            <person name="Resende D.M."/>
            <person name="Santos C.I."/>
            <person name="Clemente C."/>
            <person name="de Oliveira L.M."/>
            <person name="da Silva S.M."/>
            <person name="Costa D.A."/>
            <person name="Varela-Raposo A."/>
            <person name="Horacio E.C.A."/>
            <person name="Matos M."/>
            <person name="Flores O."/>
            <person name="Ruiz J.C."/>
            <person name="Rodrigues-Pousada C."/>
        </authorList>
    </citation>
    <scope>NUCLEOTIDE SEQUENCE [LARGE SCALE GENOMIC DNA]</scope>
    <source>
        <strain evidence="6">ATCC 19364 / DSM 1382 / NCIMB 9332 / VKM B-1759</strain>
    </source>
</reference>
<dbReference type="UniPathway" id="UPA00079"/>
<keyword evidence="6" id="KW-1185">Reference proteome</keyword>
<dbReference type="CDD" id="cd13635">
    <property type="entry name" value="PBP2_Ttha1568_Mqnd"/>
    <property type="match status" value="1"/>
</dbReference>
<dbReference type="KEGG" id="dgg:DGI_2621"/>
<evidence type="ECO:0000313" key="5">
    <source>
        <dbReference type="EMBL" id="AGW14352.1"/>
    </source>
</evidence>
<evidence type="ECO:0000256" key="1">
    <source>
        <dbReference type="ARBA" id="ARBA00004863"/>
    </source>
</evidence>
<dbReference type="STRING" id="1121448.DGI_2621"/>
<dbReference type="HAMAP" id="MF_00996">
    <property type="entry name" value="MqnD"/>
    <property type="match status" value="1"/>
</dbReference>
<dbReference type="Proteomes" id="UP000016587">
    <property type="component" value="Chromosome"/>
</dbReference>
<gene>
    <name evidence="4 5" type="primary">mqnD</name>
    <name evidence="5" type="ORF">DGI_2621</name>
</gene>
<evidence type="ECO:0000256" key="2">
    <source>
        <dbReference type="ARBA" id="ARBA00022428"/>
    </source>
</evidence>
<evidence type="ECO:0000256" key="4">
    <source>
        <dbReference type="HAMAP-Rule" id="MF_00996"/>
    </source>
</evidence>
<feature type="active site" description="Proton acceptor" evidence="4">
    <location>
        <position position="150"/>
    </location>
</feature>
<dbReference type="RefSeq" id="WP_021761365.1">
    <property type="nucleotide sequence ID" value="NC_022444.1"/>
</dbReference>
<dbReference type="Gene3D" id="3.40.190.10">
    <property type="entry name" value="Periplasmic binding protein-like II"/>
    <property type="match status" value="2"/>
</dbReference>
<dbReference type="EMBL" id="CP006585">
    <property type="protein sequence ID" value="AGW14352.1"/>
    <property type="molecule type" value="Genomic_DNA"/>
</dbReference>
<dbReference type="InterPro" id="IPR030869">
    <property type="entry name" value="MqnD"/>
</dbReference>
<keyword evidence="3 4" id="KW-0456">Lyase</keyword>
<evidence type="ECO:0000256" key="3">
    <source>
        <dbReference type="ARBA" id="ARBA00023239"/>
    </source>
</evidence>
<dbReference type="SUPFAM" id="SSF53850">
    <property type="entry name" value="Periplasmic binding protein-like II"/>
    <property type="match status" value="1"/>
</dbReference>
<keyword evidence="2 4" id="KW-0474">Menaquinone biosynthesis</keyword>
<comment type="similarity">
    <text evidence="4">Belongs to the MqnA/MqnD family. MqnD subfamily.</text>
</comment>
<comment type="catalytic activity">
    <reaction evidence="4">
        <text>cyclic dehypoxanthinylfutalosinate = 1,4-dihydroxy-6-naphthoate + dihydroxyacetone</text>
        <dbReference type="Rhea" id="RHEA:33087"/>
        <dbReference type="ChEBI" id="CHEBI:16016"/>
        <dbReference type="ChEBI" id="CHEBI:64254"/>
        <dbReference type="ChEBI" id="CHEBI:64270"/>
        <dbReference type="EC" id="4.1.99.29"/>
    </reaction>
</comment>
<feature type="binding site" evidence="4">
    <location>
        <begin position="111"/>
        <end position="112"/>
    </location>
    <ligand>
        <name>substrate</name>
    </ligand>
</feature>
<dbReference type="AlphaFoldDB" id="T2GEK1"/>
<dbReference type="InterPro" id="IPR003773">
    <property type="entry name" value="Menaquinone_biosynth"/>
</dbReference>
<proteinExistence type="inferred from homology"/>
<sequence length="274" mass="30123">MPQFPALSLAISPCPNDTFIFHAWLHGQVPAAPAIGEVRFEDVETLNRMALAGEADIIKVSAAVIAEVEQEYVVLDAGAALGWGNGPVLTAREMLDPHRIEILALPGERTTAALLAWEYGIRPARHLIVRYDEVAPAVLEGRATAGVCIHEERFTLEQRGLARVLDFGVWWEEAFRLPLPLGVILGRRSLGEARLQAVEAAIRASVDQAWQAPAQCRDFVRLHAQSMEDAVLDAHIRTFVTDFSRSLQQQDGLGRRAVDTLTAIARRRTRGDAA</sequence>
<evidence type="ECO:0000313" key="6">
    <source>
        <dbReference type="Proteomes" id="UP000016587"/>
    </source>
</evidence>
<dbReference type="GO" id="GO:0016830">
    <property type="term" value="F:carbon-carbon lyase activity"/>
    <property type="evidence" value="ECO:0007669"/>
    <property type="project" value="UniProtKB-UniRule"/>
</dbReference>
<dbReference type="GO" id="GO:0009234">
    <property type="term" value="P:menaquinone biosynthetic process"/>
    <property type="evidence" value="ECO:0007669"/>
    <property type="project" value="UniProtKB-UniRule"/>
</dbReference>
<accession>T2GEK1</accession>
<dbReference type="EC" id="4.1.99.29" evidence="4"/>
<dbReference type="OrthoDB" id="9809439at2"/>
<name>T2GEK1_MEGG1</name>
<protein>
    <recommendedName>
        <fullName evidence="4">1,4-dihydroxy-6-naphtoate synthase</fullName>
        <ecNumber evidence="4">4.1.99.29</ecNumber>
    </recommendedName>
    <alternativeName>
        <fullName evidence="4">Menaquinone biosynthetic enzyme MqnD</fullName>
    </alternativeName>
</protein>
<dbReference type="PATRIC" id="fig|1121448.10.peg.2572"/>
<comment type="pathway">
    <text evidence="1 4">Quinol/quinone metabolism; menaquinone biosynthesis.</text>
</comment>
<feature type="binding site" evidence="4">
    <location>
        <begin position="59"/>
        <end position="61"/>
    </location>
    <ligand>
        <name>substrate</name>
    </ligand>
</feature>
<organism evidence="5 6">
    <name type="scientific">Megalodesulfovibrio gigas (strain ATCC 19364 / DSM 1382 / NCIMB 9332 / VKM B-1759)</name>
    <name type="common">Desulfovibrio gigas</name>
    <dbReference type="NCBI Taxonomy" id="1121448"/>
    <lineage>
        <taxon>Bacteria</taxon>
        <taxon>Pseudomonadati</taxon>
        <taxon>Thermodesulfobacteriota</taxon>
        <taxon>Desulfovibrionia</taxon>
        <taxon>Desulfovibrionales</taxon>
        <taxon>Desulfovibrionaceae</taxon>
        <taxon>Megalodesulfovibrio</taxon>
    </lineage>
</organism>
<dbReference type="HOGENOM" id="CLU_070326_0_0_7"/>